<evidence type="ECO:0000313" key="3">
    <source>
        <dbReference type="Proteomes" id="UP000293162"/>
    </source>
</evidence>
<organism evidence="2 3">
    <name type="scientific">Emticicia agri</name>
    <dbReference type="NCBI Taxonomy" id="2492393"/>
    <lineage>
        <taxon>Bacteria</taxon>
        <taxon>Pseudomonadati</taxon>
        <taxon>Bacteroidota</taxon>
        <taxon>Cytophagia</taxon>
        <taxon>Cytophagales</taxon>
        <taxon>Leadbetterellaceae</taxon>
        <taxon>Emticicia</taxon>
    </lineage>
</organism>
<keyword evidence="3" id="KW-1185">Reference proteome</keyword>
<accession>A0A4Q5LXU4</accession>
<name>A0A4Q5LXU4_9BACT</name>
<evidence type="ECO:0000313" key="2">
    <source>
        <dbReference type="EMBL" id="RYU94455.1"/>
    </source>
</evidence>
<dbReference type="OrthoDB" id="644207at2"/>
<comment type="caution">
    <text evidence="2">The sequence shown here is derived from an EMBL/GenBank/DDBJ whole genome shotgun (WGS) entry which is preliminary data.</text>
</comment>
<keyword evidence="1" id="KW-0732">Signal</keyword>
<feature type="chain" id="PRO_5020299481" evidence="1">
    <location>
        <begin position="19"/>
        <end position="399"/>
    </location>
</feature>
<dbReference type="AlphaFoldDB" id="A0A4Q5LXU4"/>
<dbReference type="EMBL" id="SEWF01000025">
    <property type="protein sequence ID" value="RYU94455.1"/>
    <property type="molecule type" value="Genomic_DNA"/>
</dbReference>
<reference evidence="2 3" key="1">
    <citation type="submission" date="2019-02" db="EMBL/GenBank/DDBJ databases">
        <title>Bacterial novel species Emticicia sp. 17J42-9 isolated from soil.</title>
        <authorList>
            <person name="Jung H.-Y."/>
        </authorList>
    </citation>
    <scope>NUCLEOTIDE SEQUENCE [LARGE SCALE GENOMIC DNA]</scope>
    <source>
        <strain evidence="2 3">17J42-9</strain>
    </source>
</reference>
<sequence>MKKFILLYITALPLISLAQSGVMLPNSIDLPKVTSLATCTNPEKGRMVFNTTDNKAYYCNGTTWQEMTGGGFSIPYSATQNSNSSLLRIVNEGNGRAISGESMGTSLAIGVQAITGNTNPDFPTYALFAQNYSTNEKGAGVYARHDGTGIGVWGASVGGAGVKGEAFPVGLGGTGNGVGVWAESTSGSALYAKSTSGTGANAISTSGYGVRGRSESNVGVRGESLENYGVHGLSTSGYGVLGSSQQQVGVLGQSNGSHGVYGNANNTTGYGVFGIGTNGRAGYFAGNVIVSNELLVSTNKGLLQNTSSTQLKYDDGKVVFGDTLDAFSTSISPVIYLSTYPSNPVVYIANVENTTGAYYKVIVSVVGVTTNSFRLRFYNASNATIEFTGTWNFVVIGPK</sequence>
<gene>
    <name evidence="2" type="ORF">EWM59_16785</name>
</gene>
<evidence type="ECO:0000256" key="1">
    <source>
        <dbReference type="SAM" id="SignalP"/>
    </source>
</evidence>
<feature type="signal peptide" evidence="1">
    <location>
        <begin position="1"/>
        <end position="18"/>
    </location>
</feature>
<proteinExistence type="predicted"/>
<protein>
    <submittedName>
        <fullName evidence="2">Uncharacterized protein</fullName>
    </submittedName>
</protein>
<dbReference type="Proteomes" id="UP000293162">
    <property type="component" value="Unassembled WGS sequence"/>
</dbReference>
<dbReference type="RefSeq" id="WP_130022389.1">
    <property type="nucleotide sequence ID" value="NZ_SEWF01000025.1"/>
</dbReference>